<dbReference type="InterPro" id="IPR050428">
    <property type="entry name" value="TCS_sensor_his_kinase"/>
</dbReference>
<keyword evidence="12" id="KW-0472">Membrane</keyword>
<dbReference type="Proteomes" id="UP001305521">
    <property type="component" value="Chromosome"/>
</dbReference>
<dbReference type="PANTHER" id="PTHR45436:SF14">
    <property type="entry name" value="SENSOR PROTEIN QSEC"/>
    <property type="match status" value="1"/>
</dbReference>
<keyword evidence="8 15" id="KW-0418">Kinase</keyword>
<evidence type="ECO:0000313" key="16">
    <source>
        <dbReference type="Proteomes" id="UP001305521"/>
    </source>
</evidence>
<dbReference type="CDD" id="cd00082">
    <property type="entry name" value="HisKA"/>
    <property type="match status" value="1"/>
</dbReference>
<dbReference type="RefSeq" id="WP_318650000.1">
    <property type="nucleotide sequence ID" value="NZ_CP137852.1"/>
</dbReference>
<keyword evidence="6 12" id="KW-0812">Transmembrane</keyword>
<dbReference type="Pfam" id="PF00512">
    <property type="entry name" value="HisKA"/>
    <property type="match status" value="1"/>
</dbReference>
<dbReference type="EMBL" id="CP137852">
    <property type="protein sequence ID" value="WPB86023.1"/>
    <property type="molecule type" value="Genomic_DNA"/>
</dbReference>
<evidence type="ECO:0000256" key="6">
    <source>
        <dbReference type="ARBA" id="ARBA00022692"/>
    </source>
</evidence>
<feature type="domain" description="Histidine kinase" evidence="13">
    <location>
        <begin position="239"/>
        <end position="450"/>
    </location>
</feature>
<evidence type="ECO:0000313" key="15">
    <source>
        <dbReference type="EMBL" id="WPB86023.1"/>
    </source>
</evidence>
<feature type="domain" description="HAMP" evidence="14">
    <location>
        <begin position="179"/>
        <end position="231"/>
    </location>
</feature>
<dbReference type="InterPro" id="IPR013727">
    <property type="entry name" value="2CSK_N"/>
</dbReference>
<dbReference type="EC" id="2.7.13.3" evidence="3"/>
<evidence type="ECO:0000256" key="10">
    <source>
        <dbReference type="ARBA" id="ARBA00022989"/>
    </source>
</evidence>
<evidence type="ECO:0000256" key="8">
    <source>
        <dbReference type="ARBA" id="ARBA00022777"/>
    </source>
</evidence>
<dbReference type="InterPro" id="IPR036890">
    <property type="entry name" value="HATPase_C_sf"/>
</dbReference>
<dbReference type="GO" id="GO:0016301">
    <property type="term" value="F:kinase activity"/>
    <property type="evidence" value="ECO:0007669"/>
    <property type="project" value="UniProtKB-KW"/>
</dbReference>
<dbReference type="SUPFAM" id="SSF55874">
    <property type="entry name" value="ATPase domain of HSP90 chaperone/DNA topoisomerase II/histidine kinase"/>
    <property type="match status" value="1"/>
</dbReference>
<dbReference type="SUPFAM" id="SSF47384">
    <property type="entry name" value="Homodimeric domain of signal transducing histidine kinase"/>
    <property type="match status" value="1"/>
</dbReference>
<dbReference type="InterPro" id="IPR036097">
    <property type="entry name" value="HisK_dim/P_sf"/>
</dbReference>
<evidence type="ECO:0000256" key="4">
    <source>
        <dbReference type="ARBA" id="ARBA00022553"/>
    </source>
</evidence>
<evidence type="ECO:0000259" key="14">
    <source>
        <dbReference type="PROSITE" id="PS50885"/>
    </source>
</evidence>
<keyword evidence="5" id="KW-0808">Transferase</keyword>
<keyword evidence="10 12" id="KW-1133">Transmembrane helix</keyword>
<evidence type="ECO:0000256" key="2">
    <source>
        <dbReference type="ARBA" id="ARBA00004141"/>
    </source>
</evidence>
<evidence type="ECO:0000256" key="12">
    <source>
        <dbReference type="SAM" id="Phobius"/>
    </source>
</evidence>
<dbReference type="PANTHER" id="PTHR45436">
    <property type="entry name" value="SENSOR HISTIDINE KINASE YKOH"/>
    <property type="match status" value="1"/>
</dbReference>
<dbReference type="Gene3D" id="1.10.287.130">
    <property type="match status" value="1"/>
</dbReference>
<gene>
    <name evidence="15" type="ORF">R9Z33_03940</name>
</gene>
<evidence type="ECO:0000256" key="5">
    <source>
        <dbReference type="ARBA" id="ARBA00022679"/>
    </source>
</evidence>
<dbReference type="InterPro" id="IPR003661">
    <property type="entry name" value="HisK_dim/P_dom"/>
</dbReference>
<organism evidence="15 16">
    <name type="scientific">Sediminicoccus rosea</name>
    <dbReference type="NCBI Taxonomy" id="1225128"/>
    <lineage>
        <taxon>Bacteria</taxon>
        <taxon>Pseudomonadati</taxon>
        <taxon>Pseudomonadota</taxon>
        <taxon>Alphaproteobacteria</taxon>
        <taxon>Acetobacterales</taxon>
        <taxon>Roseomonadaceae</taxon>
        <taxon>Sediminicoccus</taxon>
    </lineage>
</organism>
<evidence type="ECO:0000256" key="1">
    <source>
        <dbReference type="ARBA" id="ARBA00000085"/>
    </source>
</evidence>
<dbReference type="PROSITE" id="PS50109">
    <property type="entry name" value="HIS_KIN"/>
    <property type="match status" value="1"/>
</dbReference>
<keyword evidence="7" id="KW-0547">Nucleotide-binding</keyword>
<dbReference type="Gene3D" id="3.30.565.10">
    <property type="entry name" value="Histidine kinase-like ATPase, C-terminal domain"/>
    <property type="match status" value="1"/>
</dbReference>
<evidence type="ECO:0000259" key="13">
    <source>
        <dbReference type="PROSITE" id="PS50109"/>
    </source>
</evidence>
<dbReference type="InterPro" id="IPR003594">
    <property type="entry name" value="HATPase_dom"/>
</dbReference>
<dbReference type="InterPro" id="IPR003660">
    <property type="entry name" value="HAMP_dom"/>
</dbReference>
<feature type="transmembrane region" description="Helical" evidence="12">
    <location>
        <begin position="151"/>
        <end position="174"/>
    </location>
</feature>
<dbReference type="InterPro" id="IPR005467">
    <property type="entry name" value="His_kinase_dom"/>
</dbReference>
<evidence type="ECO:0000256" key="11">
    <source>
        <dbReference type="ARBA" id="ARBA00023012"/>
    </source>
</evidence>
<evidence type="ECO:0000256" key="9">
    <source>
        <dbReference type="ARBA" id="ARBA00022840"/>
    </source>
</evidence>
<evidence type="ECO:0000256" key="3">
    <source>
        <dbReference type="ARBA" id="ARBA00012438"/>
    </source>
</evidence>
<proteinExistence type="predicted"/>
<dbReference type="SMART" id="SM00387">
    <property type="entry name" value="HATPase_c"/>
    <property type="match status" value="1"/>
</dbReference>
<reference evidence="15 16" key="1">
    <citation type="submission" date="2023-11" db="EMBL/GenBank/DDBJ databases">
        <title>Arctic aerobic anoxygenic photoheterotroph Sediminicoccus rosea KRV36 adapts its photosynthesis to long days of polar summer.</title>
        <authorList>
            <person name="Tomasch J."/>
            <person name="Kopejtka K."/>
            <person name="Bily T."/>
            <person name="Gardiner A.T."/>
            <person name="Gardian Z."/>
            <person name="Shivaramu S."/>
            <person name="Koblizek M."/>
            <person name="Engelhardt F."/>
            <person name="Kaftan D."/>
        </authorList>
    </citation>
    <scope>NUCLEOTIDE SEQUENCE [LARGE SCALE GENOMIC DNA]</scope>
    <source>
        <strain evidence="15 16">R-30</strain>
    </source>
</reference>
<dbReference type="Pfam" id="PF08521">
    <property type="entry name" value="2CSK_N"/>
    <property type="match status" value="1"/>
</dbReference>
<evidence type="ECO:0000256" key="7">
    <source>
        <dbReference type="ARBA" id="ARBA00022741"/>
    </source>
</evidence>
<dbReference type="SMART" id="SM00388">
    <property type="entry name" value="HisKA"/>
    <property type="match status" value="1"/>
</dbReference>
<accession>A0ABZ0PJW2</accession>
<comment type="catalytic activity">
    <reaction evidence="1">
        <text>ATP + protein L-histidine = ADP + protein N-phospho-L-histidine.</text>
        <dbReference type="EC" id="2.7.13.3"/>
    </reaction>
</comment>
<sequence length="450" mass="48208">MTRPGWTLAGRLTRSLTIGLTLCWVLGAALASLMVRYELNEVFDSVLQETAQHMLPDILRTHAAVLEGPASAEVPDTLPAVPHDEYVTYQVLSVAGVVRLRSHQAPSAAYLLPVTPGFAWDGAGRRVYTELSVDGRFAIQIAEPAGHRQEAVWGAILLLLLPLAGLLPVVVWLIRHNVRGGLAPVTQLQREVAARGGGNLSPLPASRLPEELALLVTDMNQLLSRLAKALESERSFARNSAHELRTPIAAALVQTQLLAAHLGEATPMGERALAIAAELRRMGRLAERLLQLARAEAGVAASMEVVDLLPLLRLLVDEFAAEAGPGRITVETNGIAAFPVRGDLDALGIALRNLLENALRHGEPDMPVRFTLGPGRRLSLRNAAPPIPPAALEQLKRPFQRHNQHVAGTGLGLAIVDRIMRQAGGALLLHAPPPGAESGFETVLEFPPAP</sequence>
<keyword evidence="4" id="KW-0597">Phosphoprotein</keyword>
<keyword evidence="9" id="KW-0067">ATP-binding</keyword>
<keyword evidence="11" id="KW-0902">Two-component regulatory system</keyword>
<protein>
    <recommendedName>
        <fullName evidence="3">histidine kinase</fullName>
        <ecNumber evidence="3">2.7.13.3</ecNumber>
    </recommendedName>
</protein>
<dbReference type="Pfam" id="PF02518">
    <property type="entry name" value="HATPase_c"/>
    <property type="match status" value="1"/>
</dbReference>
<dbReference type="PROSITE" id="PS50885">
    <property type="entry name" value="HAMP"/>
    <property type="match status" value="1"/>
</dbReference>
<name>A0ABZ0PJW2_9PROT</name>
<comment type="subcellular location">
    <subcellularLocation>
        <location evidence="2">Membrane</location>
        <topology evidence="2">Multi-pass membrane protein</topology>
    </subcellularLocation>
</comment>
<keyword evidence="16" id="KW-1185">Reference proteome</keyword>